<evidence type="ECO:0000313" key="3">
    <source>
        <dbReference type="Proteomes" id="UP000661507"/>
    </source>
</evidence>
<feature type="compositionally biased region" description="Pro residues" evidence="1">
    <location>
        <begin position="297"/>
        <end position="306"/>
    </location>
</feature>
<gene>
    <name evidence="2" type="ORF">GCM10011320_06400</name>
</gene>
<feature type="compositionally biased region" description="Low complexity" evidence="1">
    <location>
        <begin position="308"/>
        <end position="328"/>
    </location>
</feature>
<dbReference type="GO" id="GO:0030198">
    <property type="term" value="P:extracellular matrix organization"/>
    <property type="evidence" value="ECO:0007669"/>
    <property type="project" value="TreeGrafter"/>
</dbReference>
<feature type="compositionally biased region" description="Low complexity" evidence="1">
    <location>
        <begin position="276"/>
        <end position="287"/>
    </location>
</feature>
<dbReference type="PANTHER" id="PTHR24023:SF1082">
    <property type="entry name" value="COLLAGEN TRIPLE HELIX REPEAT"/>
    <property type="match status" value="1"/>
</dbReference>
<evidence type="ECO:0000256" key="1">
    <source>
        <dbReference type="SAM" id="MobiDB-lite"/>
    </source>
</evidence>
<evidence type="ECO:0008006" key="4">
    <source>
        <dbReference type="Google" id="ProtNLM"/>
    </source>
</evidence>
<feature type="compositionally biased region" description="Low complexity" evidence="1">
    <location>
        <begin position="194"/>
        <end position="203"/>
    </location>
</feature>
<dbReference type="RefSeq" id="WP_188965441.1">
    <property type="nucleotide sequence ID" value="NZ_BMKW01000001.1"/>
</dbReference>
<accession>A0A917K8N2</accession>
<evidence type="ECO:0000313" key="2">
    <source>
        <dbReference type="EMBL" id="GGJ02302.1"/>
    </source>
</evidence>
<feature type="compositionally biased region" description="Low complexity" evidence="1">
    <location>
        <begin position="216"/>
        <end position="240"/>
    </location>
</feature>
<dbReference type="GO" id="GO:0031012">
    <property type="term" value="C:extracellular matrix"/>
    <property type="evidence" value="ECO:0007669"/>
    <property type="project" value="TreeGrafter"/>
</dbReference>
<feature type="region of interest" description="Disordered" evidence="1">
    <location>
        <begin position="179"/>
        <end position="328"/>
    </location>
</feature>
<protein>
    <recommendedName>
        <fullName evidence="4">Collagen-like protein</fullName>
    </recommendedName>
</protein>
<proteinExistence type="predicted"/>
<dbReference type="Proteomes" id="UP000661507">
    <property type="component" value="Unassembled WGS sequence"/>
</dbReference>
<dbReference type="InterPro" id="IPR050149">
    <property type="entry name" value="Collagen_superfamily"/>
</dbReference>
<feature type="compositionally biased region" description="Pro residues" evidence="1">
    <location>
        <begin position="204"/>
        <end position="215"/>
    </location>
</feature>
<feature type="compositionally biased region" description="Low complexity" evidence="1">
    <location>
        <begin position="257"/>
        <end position="266"/>
    </location>
</feature>
<name>A0A917K8N2_9PROT</name>
<dbReference type="InterPro" id="IPR008160">
    <property type="entry name" value="Collagen"/>
</dbReference>
<dbReference type="Pfam" id="PF01391">
    <property type="entry name" value="Collagen"/>
    <property type="match status" value="1"/>
</dbReference>
<sequence length="481" mass="48415">MVDDARSIFVDGLRVTADHLQHLQDRLREAVMDLRRTVGLGRVAWGLRAILADGVVRLSPGVAFAPGGVRLALDAEAALPLPAGEGAFRLVLGAVNADRAALRVAGQPTFITLVATPAIEADDGTPIGPDRLVLARLPAPAEGGARSLLQDDAIFAATGHHRHTGQHVQDEFGAWRFDGPVLEAGLGPPGPEGPQGEAGAAGPPGSPGEAGPPGPQGDAGPAGPQGEAGAAGPPGLQGEAGPPGPQGEPGLPGPFGPQGTQGEAGPQGPPGPPGPAGAQGETGAAGQPGPPGAQGDPGPPGPPGPPGATGEQGQPGPTGARGPVGPAGPGLAADWPFLERLNWQHGVTLPLAQVLPLLQNLEMRPSRPIHARTQEQQPQIVELWFAVNAAAGTTPASPLPLLAIHGTTKIAPDVVNWSTSDNTERIAALMRPGGRLLIRIHAGHLMADDGRMFSDALDAATGARTLKGAGGVHETWLFTTP</sequence>
<organism evidence="2 3">
    <name type="scientific">Neoroseomonas lacus</name>
    <dbReference type="NCBI Taxonomy" id="287609"/>
    <lineage>
        <taxon>Bacteria</taxon>
        <taxon>Pseudomonadati</taxon>
        <taxon>Pseudomonadota</taxon>
        <taxon>Alphaproteobacteria</taxon>
        <taxon>Acetobacterales</taxon>
        <taxon>Acetobacteraceae</taxon>
        <taxon>Neoroseomonas</taxon>
    </lineage>
</organism>
<dbReference type="AlphaFoldDB" id="A0A917K8N2"/>
<comment type="caution">
    <text evidence="2">The sequence shown here is derived from an EMBL/GenBank/DDBJ whole genome shotgun (WGS) entry which is preliminary data.</text>
</comment>
<dbReference type="GO" id="GO:0030020">
    <property type="term" value="F:extracellular matrix structural constituent conferring tensile strength"/>
    <property type="evidence" value="ECO:0007669"/>
    <property type="project" value="TreeGrafter"/>
</dbReference>
<feature type="compositionally biased region" description="Pro residues" evidence="1">
    <location>
        <begin position="242"/>
        <end position="255"/>
    </location>
</feature>
<dbReference type="GO" id="GO:0005615">
    <property type="term" value="C:extracellular space"/>
    <property type="evidence" value="ECO:0007669"/>
    <property type="project" value="TreeGrafter"/>
</dbReference>
<reference evidence="2" key="1">
    <citation type="journal article" date="2014" name="Int. J. Syst. Evol. Microbiol.">
        <title>Complete genome sequence of Corynebacterium casei LMG S-19264T (=DSM 44701T), isolated from a smear-ripened cheese.</title>
        <authorList>
            <consortium name="US DOE Joint Genome Institute (JGI-PGF)"/>
            <person name="Walter F."/>
            <person name="Albersmeier A."/>
            <person name="Kalinowski J."/>
            <person name="Ruckert C."/>
        </authorList>
    </citation>
    <scope>NUCLEOTIDE SEQUENCE</scope>
    <source>
        <strain evidence="2">CGMCC 1.3617</strain>
    </source>
</reference>
<dbReference type="EMBL" id="BMKW01000001">
    <property type="protein sequence ID" value="GGJ02302.1"/>
    <property type="molecule type" value="Genomic_DNA"/>
</dbReference>
<dbReference type="PANTHER" id="PTHR24023">
    <property type="entry name" value="COLLAGEN ALPHA"/>
    <property type="match status" value="1"/>
</dbReference>
<reference evidence="2" key="2">
    <citation type="submission" date="2020-09" db="EMBL/GenBank/DDBJ databases">
        <authorList>
            <person name="Sun Q."/>
            <person name="Zhou Y."/>
        </authorList>
    </citation>
    <scope>NUCLEOTIDE SEQUENCE</scope>
    <source>
        <strain evidence="2">CGMCC 1.3617</strain>
    </source>
</reference>
<keyword evidence="3" id="KW-1185">Reference proteome</keyword>